<keyword evidence="3" id="KW-0328">Glycosyltransferase</keyword>
<keyword evidence="7 8" id="KW-0472">Membrane</keyword>
<feature type="transmembrane region" description="Helical" evidence="8">
    <location>
        <begin position="117"/>
        <end position="144"/>
    </location>
</feature>
<dbReference type="GO" id="GO:0016763">
    <property type="term" value="F:pentosyltransferase activity"/>
    <property type="evidence" value="ECO:0007669"/>
    <property type="project" value="TreeGrafter"/>
</dbReference>
<feature type="transmembrane region" description="Helical" evidence="8">
    <location>
        <begin position="392"/>
        <end position="411"/>
    </location>
</feature>
<name>A0A0P6XGG0_9CHLR</name>
<feature type="transmembrane region" description="Helical" evidence="8">
    <location>
        <begin position="448"/>
        <end position="468"/>
    </location>
</feature>
<evidence type="ECO:0000256" key="5">
    <source>
        <dbReference type="ARBA" id="ARBA00022692"/>
    </source>
</evidence>
<feature type="transmembrane region" description="Helical" evidence="8">
    <location>
        <begin position="156"/>
        <end position="189"/>
    </location>
</feature>
<evidence type="ECO:0000256" key="7">
    <source>
        <dbReference type="ARBA" id="ARBA00023136"/>
    </source>
</evidence>
<gene>
    <name evidence="9" type="ORF">ADN00_18720</name>
</gene>
<evidence type="ECO:0000313" key="9">
    <source>
        <dbReference type="EMBL" id="KPL70173.1"/>
    </source>
</evidence>
<dbReference type="Proteomes" id="UP000050417">
    <property type="component" value="Unassembled WGS sequence"/>
</dbReference>
<feature type="transmembrane region" description="Helical" evidence="8">
    <location>
        <begin position="333"/>
        <end position="355"/>
    </location>
</feature>
<dbReference type="PATRIC" id="fig|1134406.4.peg.3053"/>
<proteinExistence type="predicted"/>
<evidence type="ECO:0000256" key="1">
    <source>
        <dbReference type="ARBA" id="ARBA00004651"/>
    </source>
</evidence>
<organism evidence="9 10">
    <name type="scientific">Ornatilinea apprima</name>
    <dbReference type="NCBI Taxonomy" id="1134406"/>
    <lineage>
        <taxon>Bacteria</taxon>
        <taxon>Bacillati</taxon>
        <taxon>Chloroflexota</taxon>
        <taxon>Anaerolineae</taxon>
        <taxon>Anaerolineales</taxon>
        <taxon>Anaerolineaceae</taxon>
        <taxon>Ornatilinea</taxon>
    </lineage>
</organism>
<dbReference type="STRING" id="1134406.ADN00_18720"/>
<dbReference type="EMBL" id="LGCL01000045">
    <property type="protein sequence ID" value="KPL70173.1"/>
    <property type="molecule type" value="Genomic_DNA"/>
</dbReference>
<keyword evidence="6 8" id="KW-1133">Transmembrane helix</keyword>
<dbReference type="AlphaFoldDB" id="A0A0P6XGG0"/>
<feature type="transmembrane region" description="Helical" evidence="8">
    <location>
        <begin position="201"/>
        <end position="234"/>
    </location>
</feature>
<protein>
    <recommendedName>
        <fullName evidence="11">Glycosyltransferase RgtA/B/C/D-like domain-containing protein</fullName>
    </recommendedName>
</protein>
<accession>A0A0P6XGG0</accession>
<dbReference type="InterPro" id="IPR050297">
    <property type="entry name" value="LipidA_mod_glycosyltrf_83"/>
</dbReference>
<keyword evidence="5 8" id="KW-0812">Transmembrane</keyword>
<feature type="transmembrane region" description="Helical" evidence="8">
    <location>
        <begin position="307"/>
        <end position="326"/>
    </location>
</feature>
<comment type="subcellular location">
    <subcellularLocation>
        <location evidence="1">Cell membrane</location>
        <topology evidence="1">Multi-pass membrane protein</topology>
    </subcellularLocation>
</comment>
<evidence type="ECO:0000256" key="6">
    <source>
        <dbReference type="ARBA" id="ARBA00022989"/>
    </source>
</evidence>
<keyword evidence="10" id="KW-1185">Reference proteome</keyword>
<keyword evidence="4" id="KW-0808">Transferase</keyword>
<dbReference type="GO" id="GO:0005886">
    <property type="term" value="C:plasma membrane"/>
    <property type="evidence" value="ECO:0007669"/>
    <property type="project" value="UniProtKB-SubCell"/>
</dbReference>
<reference evidence="9 10" key="1">
    <citation type="submission" date="2015-07" db="EMBL/GenBank/DDBJ databases">
        <title>Genome sequence of Ornatilinea apprima DSM 23815.</title>
        <authorList>
            <person name="Hemp J."/>
            <person name="Ward L.M."/>
            <person name="Pace L.A."/>
            <person name="Fischer W.W."/>
        </authorList>
    </citation>
    <scope>NUCLEOTIDE SEQUENCE [LARGE SCALE GENOMIC DNA]</scope>
    <source>
        <strain evidence="9 10">P3M-1</strain>
    </source>
</reference>
<evidence type="ECO:0000256" key="8">
    <source>
        <dbReference type="SAM" id="Phobius"/>
    </source>
</evidence>
<evidence type="ECO:0000256" key="4">
    <source>
        <dbReference type="ARBA" id="ARBA00022679"/>
    </source>
</evidence>
<evidence type="ECO:0000313" key="10">
    <source>
        <dbReference type="Proteomes" id="UP000050417"/>
    </source>
</evidence>
<feature type="transmembrane region" description="Helical" evidence="8">
    <location>
        <begin position="241"/>
        <end position="264"/>
    </location>
</feature>
<evidence type="ECO:0000256" key="2">
    <source>
        <dbReference type="ARBA" id="ARBA00022475"/>
    </source>
</evidence>
<dbReference type="PANTHER" id="PTHR33908:SF11">
    <property type="entry name" value="MEMBRANE PROTEIN"/>
    <property type="match status" value="1"/>
</dbReference>
<comment type="caution">
    <text evidence="9">The sequence shown here is derived from an EMBL/GenBank/DDBJ whole genome shotgun (WGS) entry which is preliminary data.</text>
</comment>
<feature type="transmembrane region" description="Helical" evidence="8">
    <location>
        <begin position="361"/>
        <end position="380"/>
    </location>
</feature>
<evidence type="ECO:0000256" key="3">
    <source>
        <dbReference type="ARBA" id="ARBA00022676"/>
    </source>
</evidence>
<dbReference type="PANTHER" id="PTHR33908">
    <property type="entry name" value="MANNOSYLTRANSFERASE YKCB-RELATED"/>
    <property type="match status" value="1"/>
</dbReference>
<sequence>MLLFLTLLVGFTFIFPRWADWSQNSRLNLTLAIVDHHSLSIDPYFGNTGDYAKFEGHYYSDKAPGPSFLGVPVYAAFRPILRSAPIQALLLKVSQTSAFQNTLNEEGSGLGTEKVEYFVALMVVAFFITCVPSALLGVFLFDFLTLLGLNRSWSLVVVLTFAFATNAFAFSSVFFSHQLVAFCLFTAFYLAFRIHRGLGHPAWVILSGFLLGLAVISEYPSALIALGIFVYTLYVLKKSRWLVGFVAAGVPPGALMMAYNWAIFRTPLPVGYEYSELYTDVHSTGFLSITYPHPEALWGLTFGSFRGLFFSAPVLLLGVAGFIVWWKKKQFRAEWLVSLWAVLSFYLFYASSVMWNGGYAVGPRYLVPMLPFLTLAAGIFAEQFGAKTWAKIVYALLAVLSLLNIWAQTFGGQTFPDWTLNPLFNYSIPNLLAGNVARNWGMVLGLRGITSILPLFLIIALGTGLLFYPLRKRDRRTP</sequence>
<dbReference type="GO" id="GO:0009103">
    <property type="term" value="P:lipopolysaccharide biosynthetic process"/>
    <property type="evidence" value="ECO:0007669"/>
    <property type="project" value="UniProtKB-ARBA"/>
</dbReference>
<evidence type="ECO:0008006" key="11">
    <source>
        <dbReference type="Google" id="ProtNLM"/>
    </source>
</evidence>
<keyword evidence="2" id="KW-1003">Cell membrane</keyword>